<proteinExistence type="predicted"/>
<dbReference type="OrthoDB" id="1743609at2759"/>
<dbReference type="PANTHER" id="PTHR33116">
    <property type="entry name" value="REVERSE TRANSCRIPTASE ZINC-BINDING DOMAIN-CONTAINING PROTEIN-RELATED-RELATED"/>
    <property type="match status" value="1"/>
</dbReference>
<protein>
    <submittedName>
        <fullName evidence="1">RNA-directed DNA polymerase, eukaryota, Reverse transcriptase zinc-binding domain protein</fullName>
    </submittedName>
</protein>
<keyword evidence="1" id="KW-0548">Nucleotidyltransferase</keyword>
<reference evidence="1 2" key="1">
    <citation type="journal article" date="2018" name="Mol. Plant">
        <title>The genome of Artemisia annua provides insight into the evolution of Asteraceae family and artemisinin biosynthesis.</title>
        <authorList>
            <person name="Shen Q."/>
            <person name="Zhang L."/>
            <person name="Liao Z."/>
            <person name="Wang S."/>
            <person name="Yan T."/>
            <person name="Shi P."/>
            <person name="Liu M."/>
            <person name="Fu X."/>
            <person name="Pan Q."/>
            <person name="Wang Y."/>
            <person name="Lv Z."/>
            <person name="Lu X."/>
            <person name="Zhang F."/>
            <person name="Jiang W."/>
            <person name="Ma Y."/>
            <person name="Chen M."/>
            <person name="Hao X."/>
            <person name="Li L."/>
            <person name="Tang Y."/>
            <person name="Lv G."/>
            <person name="Zhou Y."/>
            <person name="Sun X."/>
            <person name="Brodelius P.E."/>
            <person name="Rose J.K.C."/>
            <person name="Tang K."/>
        </authorList>
    </citation>
    <scope>NUCLEOTIDE SEQUENCE [LARGE SCALE GENOMIC DNA]</scope>
    <source>
        <strain evidence="2">cv. Huhao1</strain>
        <tissue evidence="1">Leaf</tissue>
    </source>
</reference>
<keyword evidence="1" id="KW-0695">RNA-directed DNA polymerase</keyword>
<accession>A0A2U1MDR4</accession>
<gene>
    <name evidence="1" type="ORF">CTI12_AA360280</name>
</gene>
<evidence type="ECO:0000313" key="2">
    <source>
        <dbReference type="Proteomes" id="UP000245207"/>
    </source>
</evidence>
<dbReference type="AlphaFoldDB" id="A0A2U1MDR4"/>
<sequence>MSIVLGDFNEVRHEHERLGTLFCKRGATLFNGFINNSGLIGLPMGEHGKISDFKAKISMFDTKAEHDTLGENEIIEHLDLLKKIEDSRHLKRLDLMQKAKIRWAIESDKNKKFFNGIVNNTFSRSRINGLLIEGLPIGTNMNKVCNWKPIIDKFHNRLTTWKAKTLFYGDRLTLIKSVLGALATYFFPSF</sequence>
<dbReference type="EMBL" id="PKPP01005633">
    <property type="protein sequence ID" value="PWA59400.1"/>
    <property type="molecule type" value="Genomic_DNA"/>
</dbReference>
<keyword evidence="2" id="KW-1185">Reference proteome</keyword>
<comment type="caution">
    <text evidence="1">The sequence shown here is derived from an EMBL/GenBank/DDBJ whole genome shotgun (WGS) entry which is preliminary data.</text>
</comment>
<evidence type="ECO:0000313" key="1">
    <source>
        <dbReference type="EMBL" id="PWA59400.1"/>
    </source>
</evidence>
<name>A0A2U1MDR4_ARTAN</name>
<dbReference type="GO" id="GO:0003964">
    <property type="term" value="F:RNA-directed DNA polymerase activity"/>
    <property type="evidence" value="ECO:0007669"/>
    <property type="project" value="UniProtKB-KW"/>
</dbReference>
<dbReference type="PANTHER" id="PTHR33116:SF78">
    <property type="entry name" value="OS12G0587133 PROTEIN"/>
    <property type="match status" value="1"/>
</dbReference>
<keyword evidence="1" id="KW-0808">Transferase</keyword>
<organism evidence="1 2">
    <name type="scientific">Artemisia annua</name>
    <name type="common">Sweet wormwood</name>
    <dbReference type="NCBI Taxonomy" id="35608"/>
    <lineage>
        <taxon>Eukaryota</taxon>
        <taxon>Viridiplantae</taxon>
        <taxon>Streptophyta</taxon>
        <taxon>Embryophyta</taxon>
        <taxon>Tracheophyta</taxon>
        <taxon>Spermatophyta</taxon>
        <taxon>Magnoliopsida</taxon>
        <taxon>eudicotyledons</taxon>
        <taxon>Gunneridae</taxon>
        <taxon>Pentapetalae</taxon>
        <taxon>asterids</taxon>
        <taxon>campanulids</taxon>
        <taxon>Asterales</taxon>
        <taxon>Asteraceae</taxon>
        <taxon>Asteroideae</taxon>
        <taxon>Anthemideae</taxon>
        <taxon>Artemisiinae</taxon>
        <taxon>Artemisia</taxon>
    </lineage>
</organism>
<dbReference type="Proteomes" id="UP000245207">
    <property type="component" value="Unassembled WGS sequence"/>
</dbReference>